<organism evidence="4 5">
    <name type="scientific">Staphylococcus hyicus</name>
    <dbReference type="NCBI Taxonomy" id="1284"/>
    <lineage>
        <taxon>Bacteria</taxon>
        <taxon>Bacillati</taxon>
        <taxon>Bacillota</taxon>
        <taxon>Bacilli</taxon>
        <taxon>Bacillales</taxon>
        <taxon>Staphylococcaceae</taxon>
        <taxon>Staphylococcus</taxon>
    </lineage>
</organism>
<dbReference type="EMBL" id="QXVO01000031">
    <property type="protein sequence ID" value="RIO44287.1"/>
    <property type="molecule type" value="Genomic_DNA"/>
</dbReference>
<evidence type="ECO:0000259" key="3">
    <source>
        <dbReference type="Pfam" id="PF16729"/>
    </source>
</evidence>
<dbReference type="AlphaFoldDB" id="A0A418JHD9"/>
<dbReference type="Proteomes" id="UP000285625">
    <property type="component" value="Unassembled WGS sequence"/>
</dbReference>
<reference evidence="4 5" key="1">
    <citation type="journal article" date="2016" name="Front. Microbiol.">
        <title>Comprehensive Phylogenetic Analysis of Bovine Non-aureus Staphylococci Species Based on Whole-Genome Sequencing.</title>
        <authorList>
            <person name="Naushad S."/>
            <person name="Barkema H.W."/>
            <person name="Luby C."/>
            <person name="Condas L.A."/>
            <person name="Nobrega D.B."/>
            <person name="Carson D.A."/>
            <person name="De Buck J."/>
        </authorList>
    </citation>
    <scope>NUCLEOTIDE SEQUENCE [LARGE SCALE GENOMIC DNA]</scope>
    <source>
        <strain evidence="4 5">SNUC 5959</strain>
    </source>
</reference>
<evidence type="ECO:0000256" key="2">
    <source>
        <dbReference type="SAM" id="MobiDB-lite"/>
    </source>
</evidence>
<dbReference type="PROSITE" id="PS51257">
    <property type="entry name" value="PROKAR_LIPOPROTEIN"/>
    <property type="match status" value="1"/>
</dbReference>
<keyword evidence="1" id="KW-0732">Signal</keyword>
<name>A0A418JHD9_STAHY</name>
<dbReference type="InterPro" id="IPR031989">
    <property type="entry name" value="DUF5067"/>
</dbReference>
<proteinExistence type="predicted"/>
<evidence type="ECO:0000256" key="1">
    <source>
        <dbReference type="ARBA" id="ARBA00022729"/>
    </source>
</evidence>
<protein>
    <submittedName>
        <fullName evidence="4">DUF5067 domain-containing protein</fullName>
    </submittedName>
</protein>
<evidence type="ECO:0000313" key="4">
    <source>
        <dbReference type="EMBL" id="RIO44287.1"/>
    </source>
</evidence>
<evidence type="ECO:0000313" key="5">
    <source>
        <dbReference type="Proteomes" id="UP000285625"/>
    </source>
</evidence>
<sequence>MKKGIALMMMTLLLSACGNGKDKGKEKTEKPTKENTTETLKLADSEKYKPEGEFNGKQYKTKKFEVNLEKMSRLEMKDFDNKNIQAIAIGYEVTNKSNEKISAIDAWIEAFNIYQEVNGKKKDLDLTMLLDDSHKSDYDMLSDKEIKKGGKHKAMILFKLENTTSPVIIEATNDDYESLGKQTFKLETFNDGKF</sequence>
<dbReference type="Gene3D" id="2.60.40.1240">
    <property type="match status" value="1"/>
</dbReference>
<dbReference type="Pfam" id="PF16729">
    <property type="entry name" value="DUF5067"/>
    <property type="match status" value="1"/>
</dbReference>
<dbReference type="InterPro" id="IPR029050">
    <property type="entry name" value="Immunoprotect_excell_Ig-like"/>
</dbReference>
<feature type="region of interest" description="Disordered" evidence="2">
    <location>
        <begin position="20"/>
        <end position="46"/>
    </location>
</feature>
<gene>
    <name evidence="4" type="ORF">BUZ57_09540</name>
</gene>
<comment type="caution">
    <text evidence="4">The sequence shown here is derived from an EMBL/GenBank/DDBJ whole genome shotgun (WGS) entry which is preliminary data.</text>
</comment>
<feature type="domain" description="DUF5067" evidence="3">
    <location>
        <begin position="45"/>
        <end position="173"/>
    </location>
</feature>
<accession>A0A418JHD9</accession>
<dbReference type="STRING" id="1284.SHYC_01945"/>
<dbReference type="RefSeq" id="WP_119635699.1">
    <property type="nucleotide sequence ID" value="NZ_QXVO01000031.1"/>
</dbReference>